<dbReference type="AlphaFoldDB" id="A0A537J5E3"/>
<comment type="caution">
    <text evidence="13">The sequence shown here is derived from an EMBL/GenBank/DDBJ whole genome shotgun (WGS) entry which is preliminary data.</text>
</comment>
<keyword evidence="8" id="KW-0408">Iron</keyword>
<dbReference type="PROSITE" id="PS51379">
    <property type="entry name" value="4FE4S_FER_2"/>
    <property type="match status" value="3"/>
</dbReference>
<dbReference type="InterPro" id="IPR005614">
    <property type="entry name" value="NrfD-like"/>
</dbReference>
<feature type="transmembrane region" description="Helical" evidence="11">
    <location>
        <begin position="482"/>
        <end position="501"/>
    </location>
</feature>
<protein>
    <submittedName>
        <fullName evidence="13">4Fe-4S dicluster domain-containing protein</fullName>
    </submittedName>
</protein>
<dbReference type="Gene3D" id="1.20.1630.10">
    <property type="entry name" value="Formate dehydrogenase/DMSO reductase domain"/>
    <property type="match status" value="1"/>
</dbReference>
<dbReference type="PANTHER" id="PTHR43177:SF9">
    <property type="entry name" value="PROTEIN NRFC"/>
    <property type="match status" value="1"/>
</dbReference>
<dbReference type="InterPro" id="IPR017900">
    <property type="entry name" value="4Fe4S_Fe_S_CS"/>
</dbReference>
<dbReference type="Proteomes" id="UP000318093">
    <property type="component" value="Unassembled WGS sequence"/>
</dbReference>
<dbReference type="GO" id="GO:0051539">
    <property type="term" value="F:4 iron, 4 sulfur cluster binding"/>
    <property type="evidence" value="ECO:0007669"/>
    <property type="project" value="UniProtKB-KW"/>
</dbReference>
<dbReference type="SUPFAM" id="SSF54862">
    <property type="entry name" value="4Fe-4S ferredoxins"/>
    <property type="match status" value="1"/>
</dbReference>
<reference evidence="13 14" key="1">
    <citation type="journal article" date="2019" name="Nat. Microbiol.">
        <title>Mediterranean grassland soil C-N compound turnover is dependent on rainfall and depth, and is mediated by genomically divergent microorganisms.</title>
        <authorList>
            <person name="Diamond S."/>
            <person name="Andeer P.F."/>
            <person name="Li Z."/>
            <person name="Crits-Christoph A."/>
            <person name="Burstein D."/>
            <person name="Anantharaman K."/>
            <person name="Lane K.R."/>
            <person name="Thomas B.C."/>
            <person name="Pan C."/>
            <person name="Northen T.R."/>
            <person name="Banfield J.F."/>
        </authorList>
    </citation>
    <scope>NUCLEOTIDE SEQUENCE [LARGE SCALE GENOMIC DNA]</scope>
    <source>
        <strain evidence="13">NP_6</strain>
    </source>
</reference>
<keyword evidence="10 11" id="KW-0472">Membrane</keyword>
<dbReference type="InterPro" id="IPR017896">
    <property type="entry name" value="4Fe4S_Fe-S-bd"/>
</dbReference>
<dbReference type="CDD" id="cd10551">
    <property type="entry name" value="PsrB"/>
    <property type="match status" value="1"/>
</dbReference>
<keyword evidence="3" id="KW-1003">Cell membrane</keyword>
<feature type="transmembrane region" description="Helical" evidence="11">
    <location>
        <begin position="455"/>
        <end position="476"/>
    </location>
</feature>
<evidence type="ECO:0000256" key="8">
    <source>
        <dbReference type="ARBA" id="ARBA00023004"/>
    </source>
</evidence>
<evidence type="ECO:0000256" key="1">
    <source>
        <dbReference type="ARBA" id="ARBA00004651"/>
    </source>
</evidence>
<evidence type="ECO:0000256" key="5">
    <source>
        <dbReference type="ARBA" id="ARBA00022692"/>
    </source>
</evidence>
<comment type="similarity">
    <text evidence="2">Belongs to the NrfD family.</text>
</comment>
<dbReference type="GO" id="GO:0046872">
    <property type="term" value="F:metal ion binding"/>
    <property type="evidence" value="ECO:0007669"/>
    <property type="project" value="UniProtKB-KW"/>
</dbReference>
<feature type="transmembrane region" description="Helical" evidence="11">
    <location>
        <begin position="268"/>
        <end position="286"/>
    </location>
</feature>
<evidence type="ECO:0000256" key="6">
    <source>
        <dbReference type="ARBA" id="ARBA00022723"/>
    </source>
</evidence>
<evidence type="ECO:0000256" key="7">
    <source>
        <dbReference type="ARBA" id="ARBA00022989"/>
    </source>
</evidence>
<evidence type="ECO:0000256" key="3">
    <source>
        <dbReference type="ARBA" id="ARBA00022475"/>
    </source>
</evidence>
<comment type="subcellular location">
    <subcellularLocation>
        <location evidence="1">Cell membrane</location>
        <topology evidence="1">Multi-pass membrane protein</topology>
    </subcellularLocation>
</comment>
<feature type="domain" description="4Fe-4S ferredoxin-type" evidence="12">
    <location>
        <begin position="100"/>
        <end position="129"/>
    </location>
</feature>
<accession>A0A537J5E3</accession>
<feature type="domain" description="4Fe-4S ferredoxin-type" evidence="12">
    <location>
        <begin position="68"/>
        <end position="99"/>
    </location>
</feature>
<keyword evidence="4" id="KW-0004">4Fe-4S</keyword>
<evidence type="ECO:0000313" key="14">
    <source>
        <dbReference type="Proteomes" id="UP000318093"/>
    </source>
</evidence>
<keyword evidence="5 11" id="KW-0812">Transmembrane</keyword>
<proteinExistence type="inferred from homology"/>
<organism evidence="13 14">
    <name type="scientific">Candidatus Segetimicrobium genomatis</name>
    <dbReference type="NCBI Taxonomy" id="2569760"/>
    <lineage>
        <taxon>Bacteria</taxon>
        <taxon>Bacillati</taxon>
        <taxon>Candidatus Sysuimicrobiota</taxon>
        <taxon>Candidatus Sysuimicrobiia</taxon>
        <taxon>Candidatus Sysuimicrobiales</taxon>
        <taxon>Candidatus Segetimicrobiaceae</taxon>
        <taxon>Candidatus Segetimicrobium</taxon>
    </lineage>
</organism>
<dbReference type="Gene3D" id="3.30.70.20">
    <property type="match status" value="2"/>
</dbReference>
<evidence type="ECO:0000256" key="4">
    <source>
        <dbReference type="ARBA" id="ARBA00022485"/>
    </source>
</evidence>
<feature type="transmembrane region" description="Helical" evidence="11">
    <location>
        <begin position="292"/>
        <end position="313"/>
    </location>
</feature>
<keyword evidence="7 11" id="KW-1133">Transmembrane helix</keyword>
<evidence type="ECO:0000256" key="10">
    <source>
        <dbReference type="ARBA" id="ARBA00023136"/>
    </source>
</evidence>
<gene>
    <name evidence="13" type="ORF">E6H03_11460</name>
</gene>
<dbReference type="GO" id="GO:0005886">
    <property type="term" value="C:plasma membrane"/>
    <property type="evidence" value="ECO:0007669"/>
    <property type="project" value="UniProtKB-SubCell"/>
</dbReference>
<feature type="transmembrane region" description="Helical" evidence="11">
    <location>
        <begin position="366"/>
        <end position="387"/>
    </location>
</feature>
<dbReference type="InterPro" id="IPR050954">
    <property type="entry name" value="ET_IronSulfur_Cluster-Binding"/>
</dbReference>
<dbReference type="PROSITE" id="PS00198">
    <property type="entry name" value="4FE4S_FER_1"/>
    <property type="match status" value="1"/>
</dbReference>
<feature type="transmembrane region" description="Helical" evidence="11">
    <location>
        <begin position="399"/>
        <end position="421"/>
    </location>
</feature>
<keyword evidence="9" id="KW-0411">Iron-sulfur</keyword>
<feature type="domain" description="4Fe-4S ferredoxin-type" evidence="12">
    <location>
        <begin position="23"/>
        <end position="53"/>
    </location>
</feature>
<dbReference type="Pfam" id="PF03916">
    <property type="entry name" value="NrfD"/>
    <property type="match status" value="1"/>
</dbReference>
<evidence type="ECO:0000259" key="12">
    <source>
        <dbReference type="PROSITE" id="PS51379"/>
    </source>
</evidence>
<evidence type="ECO:0000313" key="13">
    <source>
        <dbReference type="EMBL" id="TMI78774.1"/>
    </source>
</evidence>
<dbReference type="Pfam" id="PF13247">
    <property type="entry name" value="Fer4_11"/>
    <property type="match status" value="1"/>
</dbReference>
<dbReference type="EMBL" id="VBAN01000387">
    <property type="protein sequence ID" value="TMI78774.1"/>
    <property type="molecule type" value="Genomic_DNA"/>
</dbReference>
<evidence type="ECO:0000256" key="11">
    <source>
        <dbReference type="SAM" id="Phobius"/>
    </source>
</evidence>
<name>A0A537J5E3_9BACT</name>
<dbReference type="PANTHER" id="PTHR43177">
    <property type="entry name" value="PROTEIN NRFC"/>
    <property type="match status" value="1"/>
</dbReference>
<feature type="transmembrane region" description="Helical" evidence="11">
    <location>
        <begin position="334"/>
        <end position="360"/>
    </location>
</feature>
<sequence>MTSPQTATGGAAPSTLPPRPVKWAKVIDHTRCIGCHACTTACKSENEVPLSVTRTYVKYVDVGTFPQARRVFQVTRCNQCDDAPCVTACPTTAMYRRPDGIVDFDKSICIGCKACIAACPYDAIFINPDDHSAEKCNFCAHRIDVGLEPACVVVCPTEAILVGDLNDPGSLVARIVNREPVAVRRPEKATLPKLFYRGAHQAALDPIAARRPEGGLFMWSEQGRFPHQVTSGHPGGWNNSSAAALLSYDIPHQAPWNWRVSLYTWTKGIAAGAYLAPLLWILGGWLSWTSALWLWAAPVLAGAALAATGALLIADLKHPERFYLIFTRPQWSSWLVRGAFIIAAFSGVLAAHVLAGLLGWGRVPRVLALPGLPIAALTAVYTAYLFAQARARDLWQNPLLPPHFLLQAVLAGSAALLPVAAWLDPGILRPLLWTLAGSSLLHLPHEMVRGAHRPFFWTGAGLATLGLLASLIGAASGSPGPAAVAIGLIAAASALAGLIAYEHAYVQAGQAVPLA</sequence>
<keyword evidence="6" id="KW-0479">Metal-binding</keyword>
<evidence type="ECO:0000256" key="2">
    <source>
        <dbReference type="ARBA" id="ARBA00008929"/>
    </source>
</evidence>
<evidence type="ECO:0000256" key="9">
    <source>
        <dbReference type="ARBA" id="ARBA00023014"/>
    </source>
</evidence>